<evidence type="ECO:0000313" key="2">
    <source>
        <dbReference type="Proteomes" id="UP000192940"/>
    </source>
</evidence>
<accession>A0A1X7HP20</accession>
<dbReference type="STRING" id="1313296.SAMN05661091_4957"/>
<keyword evidence="2" id="KW-1185">Reference proteome</keyword>
<dbReference type="EMBL" id="LT840184">
    <property type="protein sequence ID" value="SMF90281.1"/>
    <property type="molecule type" value="Genomic_DNA"/>
</dbReference>
<protein>
    <submittedName>
        <fullName evidence="1">Uncharacterized protein</fullName>
    </submittedName>
</protein>
<reference evidence="1 2" key="1">
    <citation type="submission" date="2017-04" db="EMBL/GenBank/DDBJ databases">
        <authorList>
            <person name="Afonso C.L."/>
            <person name="Miller P.J."/>
            <person name="Scott M.A."/>
            <person name="Spackman E."/>
            <person name="Goraichik I."/>
            <person name="Dimitrov K.M."/>
            <person name="Suarez D.L."/>
            <person name="Swayne D.E."/>
        </authorList>
    </citation>
    <scope>NUCLEOTIDE SEQUENCE [LARGE SCALE GENOMIC DNA]</scope>
    <source>
        <strain evidence="1 2">N3/975</strain>
    </source>
</reference>
<dbReference type="AlphaFoldDB" id="A0A1X7HP20"/>
<name>A0A1X7HP20_9BACL</name>
<dbReference type="Proteomes" id="UP000192940">
    <property type="component" value="Chromosome I"/>
</dbReference>
<organism evidence="1 2">
    <name type="scientific">Paenibacillus uliginis N3/975</name>
    <dbReference type="NCBI Taxonomy" id="1313296"/>
    <lineage>
        <taxon>Bacteria</taxon>
        <taxon>Bacillati</taxon>
        <taxon>Bacillota</taxon>
        <taxon>Bacilli</taxon>
        <taxon>Bacillales</taxon>
        <taxon>Paenibacillaceae</taxon>
        <taxon>Paenibacillus</taxon>
    </lineage>
</organism>
<sequence>MKKKLAVLSFIISLGVVLILPVSISSADQATSIPKILYSANSHGEGGW</sequence>
<evidence type="ECO:0000313" key="1">
    <source>
        <dbReference type="EMBL" id="SMF90281.1"/>
    </source>
</evidence>
<proteinExistence type="predicted"/>
<gene>
    <name evidence="1" type="ORF">SAMN05661091_4957</name>
</gene>